<dbReference type="Proteomes" id="UP000276349">
    <property type="component" value="Unassembled WGS sequence"/>
</dbReference>
<feature type="signal peptide" evidence="1">
    <location>
        <begin position="1"/>
        <end position="19"/>
    </location>
</feature>
<name>A0A431USC5_9BACI</name>
<dbReference type="PROSITE" id="PS51257">
    <property type="entry name" value="PROKAR_LIPOPROTEIN"/>
    <property type="match status" value="1"/>
</dbReference>
<accession>A0A431USC5</accession>
<dbReference type="EMBL" id="RXNR01000020">
    <property type="protein sequence ID" value="RTQ93326.1"/>
    <property type="molecule type" value="Genomic_DNA"/>
</dbReference>
<evidence type="ECO:0000313" key="3">
    <source>
        <dbReference type="Proteomes" id="UP000276349"/>
    </source>
</evidence>
<feature type="chain" id="PRO_5039387636" description="Lipoprotein" evidence="1">
    <location>
        <begin position="20"/>
        <end position="178"/>
    </location>
</feature>
<evidence type="ECO:0000256" key="1">
    <source>
        <dbReference type="SAM" id="SignalP"/>
    </source>
</evidence>
<sequence length="178" mass="19820">MKRKWFFGPAVLVLILALAGCGKTVEEQINTGVANAQTVFEENAQEPNKTIGDIELYLPSGYNVEKSDDVNNLIVTKGKDSFILFVNSNEKEDSNLHYELLKNDKSKKIVKEETVEFDGAFGFTAVVEYDEERFELIASCGGVKISTISEDKNIDGKLVDMMTIVRSVKLVEEADQTN</sequence>
<keyword evidence="1" id="KW-0732">Signal</keyword>
<dbReference type="AlphaFoldDB" id="A0A431USC5"/>
<gene>
    <name evidence="2" type="ORF">EKG35_08845</name>
</gene>
<reference evidence="2 3" key="1">
    <citation type="submission" date="2018-12" db="EMBL/GenBank/DDBJ databases">
        <authorList>
            <person name="Yu L."/>
        </authorList>
    </citation>
    <scope>NUCLEOTIDE SEQUENCE [LARGE SCALE GENOMIC DNA]</scope>
    <source>
        <strain evidence="2 3">S5H2222</strain>
    </source>
</reference>
<proteinExistence type="predicted"/>
<organism evidence="2 3">
    <name type="scientific">Lysinibacillus telephonicus</name>
    <dbReference type="NCBI Taxonomy" id="1714840"/>
    <lineage>
        <taxon>Bacteria</taxon>
        <taxon>Bacillati</taxon>
        <taxon>Bacillota</taxon>
        <taxon>Bacilli</taxon>
        <taxon>Bacillales</taxon>
        <taxon>Bacillaceae</taxon>
        <taxon>Lysinibacillus</taxon>
    </lineage>
</organism>
<evidence type="ECO:0008006" key="4">
    <source>
        <dbReference type="Google" id="ProtNLM"/>
    </source>
</evidence>
<comment type="caution">
    <text evidence="2">The sequence shown here is derived from an EMBL/GenBank/DDBJ whole genome shotgun (WGS) entry which is preliminary data.</text>
</comment>
<dbReference type="RefSeq" id="WP_126294090.1">
    <property type="nucleotide sequence ID" value="NZ_CP185866.1"/>
</dbReference>
<protein>
    <recommendedName>
        <fullName evidence="4">Lipoprotein</fullName>
    </recommendedName>
</protein>
<dbReference type="OrthoDB" id="2450230at2"/>
<evidence type="ECO:0000313" key="2">
    <source>
        <dbReference type="EMBL" id="RTQ93326.1"/>
    </source>
</evidence>
<keyword evidence="3" id="KW-1185">Reference proteome</keyword>